<keyword evidence="5" id="KW-0574">Periplasm</keyword>
<dbReference type="EMBL" id="CAJPUY010000007">
    <property type="protein sequence ID" value="CAG2140813.1"/>
    <property type="molecule type" value="Genomic_DNA"/>
</dbReference>
<feature type="chain" id="PRO_5037656775" evidence="7">
    <location>
        <begin position="26"/>
        <end position="128"/>
    </location>
</feature>
<keyword evidence="3" id="KW-0479">Metal-binding</keyword>
<evidence type="ECO:0000256" key="4">
    <source>
        <dbReference type="ARBA" id="ARBA00022729"/>
    </source>
</evidence>
<dbReference type="InterPro" id="IPR032694">
    <property type="entry name" value="CopC/D"/>
</dbReference>
<evidence type="ECO:0000256" key="2">
    <source>
        <dbReference type="ARBA" id="ARBA00010509"/>
    </source>
</evidence>
<name>A0A916ITI4_9BURK</name>
<evidence type="ECO:0000256" key="6">
    <source>
        <dbReference type="ARBA" id="ARBA00023008"/>
    </source>
</evidence>
<dbReference type="NCBIfam" id="NF033814">
    <property type="entry name" value="copper_CopC"/>
    <property type="match status" value="1"/>
</dbReference>
<comment type="similarity">
    <text evidence="2">Belongs to the CopC family.</text>
</comment>
<dbReference type="GO" id="GO:0042597">
    <property type="term" value="C:periplasmic space"/>
    <property type="evidence" value="ECO:0007669"/>
    <property type="project" value="UniProtKB-SubCell"/>
</dbReference>
<dbReference type="SUPFAM" id="SSF81296">
    <property type="entry name" value="E set domains"/>
    <property type="match status" value="1"/>
</dbReference>
<dbReference type="RefSeq" id="WP_211947357.1">
    <property type="nucleotide sequence ID" value="NZ_CAJPUY010000007.1"/>
</dbReference>
<proteinExistence type="inferred from homology"/>
<comment type="subcellular location">
    <subcellularLocation>
        <location evidence="1">Periplasm</location>
    </subcellularLocation>
</comment>
<dbReference type="AlphaFoldDB" id="A0A916ITI4"/>
<dbReference type="Proteomes" id="UP000672934">
    <property type="component" value="Unassembled WGS sequence"/>
</dbReference>
<reference evidence="9" key="1">
    <citation type="submission" date="2021-03" db="EMBL/GenBank/DDBJ databases">
        <authorList>
            <person name="Peeters C."/>
        </authorList>
    </citation>
    <scope>NUCLEOTIDE SEQUENCE</scope>
    <source>
        <strain evidence="9">LMG 31506</strain>
    </source>
</reference>
<dbReference type="Gene3D" id="2.60.40.1220">
    <property type="match status" value="1"/>
</dbReference>
<comment type="caution">
    <text evidence="9">The sequence shown here is derived from an EMBL/GenBank/DDBJ whole genome shotgun (WGS) entry which is preliminary data.</text>
</comment>
<dbReference type="GO" id="GO:0006825">
    <property type="term" value="P:copper ion transport"/>
    <property type="evidence" value="ECO:0007669"/>
    <property type="project" value="InterPro"/>
</dbReference>
<protein>
    <submittedName>
        <fullName evidence="9">Copper resistance protein C</fullName>
    </submittedName>
</protein>
<keyword evidence="10" id="KW-1185">Reference proteome</keyword>
<dbReference type="Pfam" id="PF04234">
    <property type="entry name" value="CopC"/>
    <property type="match status" value="1"/>
</dbReference>
<evidence type="ECO:0000256" key="3">
    <source>
        <dbReference type="ARBA" id="ARBA00022723"/>
    </source>
</evidence>
<dbReference type="PANTHER" id="PTHR34820">
    <property type="entry name" value="INNER MEMBRANE PROTEIN YEBZ"/>
    <property type="match status" value="1"/>
</dbReference>
<accession>A0A916ITI4</accession>
<dbReference type="InterPro" id="IPR007348">
    <property type="entry name" value="CopC_dom"/>
</dbReference>
<dbReference type="GO" id="GO:0005507">
    <property type="term" value="F:copper ion binding"/>
    <property type="evidence" value="ECO:0007669"/>
    <property type="project" value="InterPro"/>
</dbReference>
<dbReference type="InterPro" id="IPR014756">
    <property type="entry name" value="Ig_E-set"/>
</dbReference>
<evidence type="ECO:0000256" key="7">
    <source>
        <dbReference type="SAM" id="SignalP"/>
    </source>
</evidence>
<dbReference type="GO" id="GO:0005886">
    <property type="term" value="C:plasma membrane"/>
    <property type="evidence" value="ECO:0007669"/>
    <property type="project" value="TreeGrafter"/>
</dbReference>
<dbReference type="PANTHER" id="PTHR34820:SF4">
    <property type="entry name" value="INNER MEMBRANE PROTEIN YEBZ"/>
    <property type="match status" value="1"/>
</dbReference>
<evidence type="ECO:0000313" key="10">
    <source>
        <dbReference type="Proteomes" id="UP000672934"/>
    </source>
</evidence>
<dbReference type="GO" id="GO:0046688">
    <property type="term" value="P:response to copper ion"/>
    <property type="evidence" value="ECO:0007669"/>
    <property type="project" value="InterPro"/>
</dbReference>
<feature type="domain" description="CopC" evidence="8">
    <location>
        <begin position="26"/>
        <end position="127"/>
    </location>
</feature>
<keyword evidence="6" id="KW-0186">Copper</keyword>
<gene>
    <name evidence="9" type="primary">copC</name>
    <name evidence="9" type="ORF">LMG31506_02394</name>
</gene>
<sequence length="128" mass="13323">MFDIRTTAKSLLAVSALLAGGHAFAHPQLLASTPADSAEIVAPARIELRFSESLVARVSGAKLVMTGMPGMADHAPMSVATRVSAGEDPKTMVITPASPLVPGTYRVDWRAVAADTHPVSGKLSFTVK</sequence>
<evidence type="ECO:0000313" key="9">
    <source>
        <dbReference type="EMBL" id="CAG2140813.1"/>
    </source>
</evidence>
<keyword evidence="4 7" id="KW-0732">Signal</keyword>
<evidence type="ECO:0000256" key="1">
    <source>
        <dbReference type="ARBA" id="ARBA00004418"/>
    </source>
</evidence>
<evidence type="ECO:0000259" key="8">
    <source>
        <dbReference type="Pfam" id="PF04234"/>
    </source>
</evidence>
<dbReference type="InterPro" id="IPR014755">
    <property type="entry name" value="Cu-Rt/internalin_Ig-like"/>
</dbReference>
<organism evidence="9 10">
    <name type="scientific">Cupriavidus yeoncheonensis</name>
    <dbReference type="NCBI Taxonomy" id="1462994"/>
    <lineage>
        <taxon>Bacteria</taxon>
        <taxon>Pseudomonadati</taxon>
        <taxon>Pseudomonadota</taxon>
        <taxon>Betaproteobacteria</taxon>
        <taxon>Burkholderiales</taxon>
        <taxon>Burkholderiaceae</taxon>
        <taxon>Cupriavidus</taxon>
    </lineage>
</organism>
<dbReference type="InterPro" id="IPR047685">
    <property type="entry name" value="CopC-like"/>
</dbReference>
<evidence type="ECO:0000256" key="5">
    <source>
        <dbReference type="ARBA" id="ARBA00022764"/>
    </source>
</evidence>
<feature type="signal peptide" evidence="7">
    <location>
        <begin position="1"/>
        <end position="25"/>
    </location>
</feature>